<proteinExistence type="predicted"/>
<dbReference type="InterPro" id="IPR017195">
    <property type="entry name" value="ABC_thiamin-permease_prd"/>
</dbReference>
<feature type="transmembrane region" description="Helical" evidence="1">
    <location>
        <begin position="81"/>
        <end position="103"/>
    </location>
</feature>
<dbReference type="EMBL" id="JACHGT010000004">
    <property type="protein sequence ID" value="MBB6034094.1"/>
    <property type="molecule type" value="Genomic_DNA"/>
</dbReference>
<feature type="transmembrane region" description="Helical" evidence="1">
    <location>
        <begin position="12"/>
        <end position="32"/>
    </location>
</feature>
<dbReference type="RefSeq" id="WP_184786988.1">
    <property type="nucleotide sequence ID" value="NZ_BONT01000044.1"/>
</dbReference>
<keyword evidence="3" id="KW-1185">Reference proteome</keyword>
<keyword evidence="1" id="KW-1133">Transmembrane helix</keyword>
<dbReference type="Pfam" id="PF09819">
    <property type="entry name" value="ABC_cobalt"/>
    <property type="match status" value="1"/>
</dbReference>
<organism evidence="2 3">
    <name type="scientific">Phytomonospora endophytica</name>
    <dbReference type="NCBI Taxonomy" id="714109"/>
    <lineage>
        <taxon>Bacteria</taxon>
        <taxon>Bacillati</taxon>
        <taxon>Actinomycetota</taxon>
        <taxon>Actinomycetes</taxon>
        <taxon>Micromonosporales</taxon>
        <taxon>Micromonosporaceae</taxon>
        <taxon>Phytomonospora</taxon>
    </lineage>
</organism>
<comment type="caution">
    <text evidence="2">The sequence shown here is derived from an EMBL/GenBank/DDBJ whole genome shotgun (WGS) entry which is preliminary data.</text>
</comment>
<reference evidence="2 3" key="1">
    <citation type="submission" date="2020-08" db="EMBL/GenBank/DDBJ databases">
        <title>Genomic Encyclopedia of Type Strains, Phase IV (KMG-IV): sequencing the most valuable type-strain genomes for metagenomic binning, comparative biology and taxonomic classification.</title>
        <authorList>
            <person name="Goeker M."/>
        </authorList>
    </citation>
    <scope>NUCLEOTIDE SEQUENCE [LARGE SCALE GENOMIC DNA]</scope>
    <source>
        <strain evidence="2 3">YIM 65646</strain>
    </source>
</reference>
<dbReference type="AlphaFoldDB" id="A0A841FE41"/>
<feature type="transmembrane region" description="Helical" evidence="1">
    <location>
        <begin position="154"/>
        <end position="175"/>
    </location>
</feature>
<keyword evidence="1" id="KW-0812">Transmembrane</keyword>
<keyword evidence="1" id="KW-0472">Membrane</keyword>
<dbReference type="Proteomes" id="UP000548476">
    <property type="component" value="Unassembled WGS sequence"/>
</dbReference>
<evidence type="ECO:0000313" key="2">
    <source>
        <dbReference type="EMBL" id="MBB6034094.1"/>
    </source>
</evidence>
<evidence type="ECO:0000313" key="3">
    <source>
        <dbReference type="Proteomes" id="UP000548476"/>
    </source>
</evidence>
<feature type="transmembrane region" description="Helical" evidence="1">
    <location>
        <begin position="123"/>
        <end position="142"/>
    </location>
</feature>
<sequence>MSNVGGSPARWRTVDIVVAAVLAVAFGVVFQVANGLWEVTSGAFTFFPPAQAVLYGLWILPAVLAPLILRRVGAALFTETLAAAVSLMLGSPYGAIVVVQGAVEGLGAEIGFALGRYRRFNAAFAMLSGALGGAAATTWDVFYSYATWSASWKLGYIACAAVACAIVAGLGGLALTRALAQTGALDRFPSGRERASV</sequence>
<protein>
    <submittedName>
        <fullName evidence="2">Energy-coupling factor transport system substrate-specific component</fullName>
    </submittedName>
</protein>
<feature type="transmembrane region" description="Helical" evidence="1">
    <location>
        <begin position="52"/>
        <end position="69"/>
    </location>
</feature>
<dbReference type="PIRSF" id="PIRSF037394">
    <property type="entry name" value="ABC_thiamine-permease_YkoE_prd"/>
    <property type="match status" value="1"/>
</dbReference>
<accession>A0A841FE41</accession>
<gene>
    <name evidence="2" type="ORF">HNR73_001944</name>
</gene>
<name>A0A841FE41_9ACTN</name>
<evidence type="ECO:0000256" key="1">
    <source>
        <dbReference type="SAM" id="Phobius"/>
    </source>
</evidence>